<dbReference type="Proteomes" id="UP000215914">
    <property type="component" value="Unassembled WGS sequence"/>
</dbReference>
<reference evidence="2" key="1">
    <citation type="journal article" date="2017" name="Nature">
        <title>The sunflower genome provides insights into oil metabolism, flowering and Asterid evolution.</title>
        <authorList>
            <person name="Badouin H."/>
            <person name="Gouzy J."/>
            <person name="Grassa C.J."/>
            <person name="Murat F."/>
            <person name="Staton S.E."/>
            <person name="Cottret L."/>
            <person name="Lelandais-Briere C."/>
            <person name="Owens G.L."/>
            <person name="Carrere S."/>
            <person name="Mayjonade B."/>
            <person name="Legrand L."/>
            <person name="Gill N."/>
            <person name="Kane N.C."/>
            <person name="Bowers J.E."/>
            <person name="Hubner S."/>
            <person name="Bellec A."/>
            <person name="Berard A."/>
            <person name="Berges H."/>
            <person name="Blanchet N."/>
            <person name="Boniface M.C."/>
            <person name="Brunel D."/>
            <person name="Catrice O."/>
            <person name="Chaidir N."/>
            <person name="Claudel C."/>
            <person name="Donnadieu C."/>
            <person name="Faraut T."/>
            <person name="Fievet G."/>
            <person name="Helmstetter N."/>
            <person name="King M."/>
            <person name="Knapp S.J."/>
            <person name="Lai Z."/>
            <person name="Le Paslier M.C."/>
            <person name="Lippi Y."/>
            <person name="Lorenzon L."/>
            <person name="Mandel J.R."/>
            <person name="Marage G."/>
            <person name="Marchand G."/>
            <person name="Marquand E."/>
            <person name="Bret-Mestries E."/>
            <person name="Morien E."/>
            <person name="Nambeesan S."/>
            <person name="Nguyen T."/>
            <person name="Pegot-Espagnet P."/>
            <person name="Pouilly N."/>
            <person name="Raftis F."/>
            <person name="Sallet E."/>
            <person name="Schiex T."/>
            <person name="Thomas J."/>
            <person name="Vandecasteele C."/>
            <person name="Vares D."/>
            <person name="Vear F."/>
            <person name="Vautrin S."/>
            <person name="Crespi M."/>
            <person name="Mangin B."/>
            <person name="Burke J.M."/>
            <person name="Salse J."/>
            <person name="Munos S."/>
            <person name="Vincourt P."/>
            <person name="Rieseberg L.H."/>
            <person name="Langlade N.B."/>
        </authorList>
    </citation>
    <scope>NUCLEOTIDE SEQUENCE</scope>
    <source>
        <tissue evidence="2">Leaves</tissue>
    </source>
</reference>
<comment type="caution">
    <text evidence="2">The sequence shown here is derived from an EMBL/GenBank/DDBJ whole genome shotgun (WGS) entry which is preliminary data.</text>
</comment>
<evidence type="ECO:0000313" key="2">
    <source>
        <dbReference type="EMBL" id="KAF5783776.1"/>
    </source>
</evidence>
<feature type="transmembrane region" description="Helical" evidence="1">
    <location>
        <begin position="12"/>
        <end position="31"/>
    </location>
</feature>
<reference evidence="2" key="2">
    <citation type="submission" date="2020-06" db="EMBL/GenBank/DDBJ databases">
        <title>Helianthus annuus Genome sequencing and assembly Release 2.</title>
        <authorList>
            <person name="Gouzy J."/>
            <person name="Langlade N."/>
            <person name="Munos S."/>
        </authorList>
    </citation>
    <scope>NUCLEOTIDE SEQUENCE</scope>
    <source>
        <tissue evidence="2">Leaves</tissue>
    </source>
</reference>
<keyword evidence="1" id="KW-0472">Membrane</keyword>
<name>A0A9K3HSM7_HELAN</name>
<protein>
    <submittedName>
        <fullName evidence="2">Uncharacterized protein</fullName>
    </submittedName>
</protein>
<sequence>MFRLLRFPDGCSSFTPFLISLFVTVVPPFWIADEFKALALGVFIFATMIAFKFRFVNPG</sequence>
<keyword evidence="1" id="KW-1133">Transmembrane helix</keyword>
<dbReference type="EMBL" id="MNCJ02000326">
    <property type="protein sequence ID" value="KAF5783776.1"/>
    <property type="molecule type" value="Genomic_DNA"/>
</dbReference>
<evidence type="ECO:0000313" key="3">
    <source>
        <dbReference type="Proteomes" id="UP000215914"/>
    </source>
</evidence>
<gene>
    <name evidence="2" type="ORF">HanXRQr2_Chr11g0511761</name>
</gene>
<feature type="transmembrane region" description="Helical" evidence="1">
    <location>
        <begin position="37"/>
        <end position="55"/>
    </location>
</feature>
<accession>A0A9K3HSM7</accession>
<dbReference type="Gramene" id="mRNA:HanXRQr2_Chr11g0511761">
    <property type="protein sequence ID" value="CDS:HanXRQr2_Chr11g0511761.1"/>
    <property type="gene ID" value="HanXRQr2_Chr11g0511761"/>
</dbReference>
<dbReference type="AlphaFoldDB" id="A0A9K3HSM7"/>
<keyword evidence="3" id="KW-1185">Reference proteome</keyword>
<keyword evidence="1" id="KW-0812">Transmembrane</keyword>
<evidence type="ECO:0000256" key="1">
    <source>
        <dbReference type="SAM" id="Phobius"/>
    </source>
</evidence>
<organism evidence="2 3">
    <name type="scientific">Helianthus annuus</name>
    <name type="common">Common sunflower</name>
    <dbReference type="NCBI Taxonomy" id="4232"/>
    <lineage>
        <taxon>Eukaryota</taxon>
        <taxon>Viridiplantae</taxon>
        <taxon>Streptophyta</taxon>
        <taxon>Embryophyta</taxon>
        <taxon>Tracheophyta</taxon>
        <taxon>Spermatophyta</taxon>
        <taxon>Magnoliopsida</taxon>
        <taxon>eudicotyledons</taxon>
        <taxon>Gunneridae</taxon>
        <taxon>Pentapetalae</taxon>
        <taxon>asterids</taxon>
        <taxon>campanulids</taxon>
        <taxon>Asterales</taxon>
        <taxon>Asteraceae</taxon>
        <taxon>Asteroideae</taxon>
        <taxon>Heliantheae alliance</taxon>
        <taxon>Heliantheae</taxon>
        <taxon>Helianthus</taxon>
    </lineage>
</organism>
<proteinExistence type="predicted"/>